<evidence type="ECO:0000313" key="1">
    <source>
        <dbReference type="EMBL" id="SFH97551.1"/>
    </source>
</evidence>
<protein>
    <submittedName>
        <fullName evidence="1">Uncharacterized protein</fullName>
    </submittedName>
</protein>
<reference evidence="2" key="1">
    <citation type="submission" date="2016-10" db="EMBL/GenBank/DDBJ databases">
        <authorList>
            <person name="Varghese N."/>
            <person name="Submissions S."/>
        </authorList>
    </citation>
    <scope>NUCLEOTIDE SEQUENCE [LARGE SCALE GENOMIC DNA]</scope>
    <source>
        <strain evidence="2">DSM 26348</strain>
    </source>
</reference>
<dbReference type="EMBL" id="FOQD01000004">
    <property type="protein sequence ID" value="SFH97551.1"/>
    <property type="molecule type" value="Genomic_DNA"/>
</dbReference>
<proteinExistence type="predicted"/>
<evidence type="ECO:0000313" key="2">
    <source>
        <dbReference type="Proteomes" id="UP000199518"/>
    </source>
</evidence>
<dbReference type="RefSeq" id="WP_092048580.1">
    <property type="nucleotide sequence ID" value="NZ_FOQD01000004.1"/>
</dbReference>
<accession>A0A1I3EFR6</accession>
<keyword evidence="2" id="KW-1185">Reference proteome</keyword>
<dbReference type="STRING" id="1576369.SAMN05421753_104195"/>
<dbReference type="OrthoDB" id="289470at2"/>
<dbReference type="Proteomes" id="UP000199518">
    <property type="component" value="Unassembled WGS sequence"/>
</dbReference>
<gene>
    <name evidence="1" type="ORF">SAMN05421753_104195</name>
</gene>
<name>A0A1I3EFR6_9PLAN</name>
<organism evidence="1 2">
    <name type="scientific">Planctomicrobium piriforme</name>
    <dbReference type="NCBI Taxonomy" id="1576369"/>
    <lineage>
        <taxon>Bacteria</taxon>
        <taxon>Pseudomonadati</taxon>
        <taxon>Planctomycetota</taxon>
        <taxon>Planctomycetia</taxon>
        <taxon>Planctomycetales</taxon>
        <taxon>Planctomycetaceae</taxon>
        <taxon>Planctomicrobium</taxon>
    </lineage>
</organism>
<sequence>MDPNATWSLLSHLLDREMSGDEAVDAIGLCEGLIGWLEMDGFMPAEISLVMGRRAFLRMLRATLEWLHCTADVLGV</sequence>
<dbReference type="AlphaFoldDB" id="A0A1I3EFR6"/>